<name>A0AAQ3WPX2_PASNO</name>
<dbReference type="AlphaFoldDB" id="A0AAQ3WPX2"/>
<organism evidence="2 3">
    <name type="scientific">Paspalum notatum var. saurae</name>
    <dbReference type="NCBI Taxonomy" id="547442"/>
    <lineage>
        <taxon>Eukaryota</taxon>
        <taxon>Viridiplantae</taxon>
        <taxon>Streptophyta</taxon>
        <taxon>Embryophyta</taxon>
        <taxon>Tracheophyta</taxon>
        <taxon>Spermatophyta</taxon>
        <taxon>Magnoliopsida</taxon>
        <taxon>Liliopsida</taxon>
        <taxon>Poales</taxon>
        <taxon>Poaceae</taxon>
        <taxon>PACMAD clade</taxon>
        <taxon>Panicoideae</taxon>
        <taxon>Andropogonodae</taxon>
        <taxon>Paspaleae</taxon>
        <taxon>Paspalinae</taxon>
        <taxon>Paspalum</taxon>
    </lineage>
</organism>
<dbReference type="PANTHER" id="PTHR34380:SF2">
    <property type="entry name" value="OS01G0656900 PROTEIN"/>
    <property type="match status" value="1"/>
</dbReference>
<protein>
    <submittedName>
        <fullName evidence="2">Uncharacterized protein</fullName>
    </submittedName>
</protein>
<dbReference type="Proteomes" id="UP001341281">
    <property type="component" value="Chromosome 04"/>
</dbReference>
<feature type="region of interest" description="Disordered" evidence="1">
    <location>
        <begin position="197"/>
        <end position="275"/>
    </location>
</feature>
<evidence type="ECO:0000256" key="1">
    <source>
        <dbReference type="SAM" id="MobiDB-lite"/>
    </source>
</evidence>
<proteinExistence type="predicted"/>
<feature type="region of interest" description="Disordered" evidence="1">
    <location>
        <begin position="315"/>
        <end position="335"/>
    </location>
</feature>
<dbReference type="EMBL" id="CP144748">
    <property type="protein sequence ID" value="WVZ69416.1"/>
    <property type="molecule type" value="Genomic_DNA"/>
</dbReference>
<feature type="compositionally biased region" description="Gly residues" evidence="1">
    <location>
        <begin position="204"/>
        <end position="216"/>
    </location>
</feature>
<evidence type="ECO:0000313" key="3">
    <source>
        <dbReference type="Proteomes" id="UP001341281"/>
    </source>
</evidence>
<feature type="region of interest" description="Disordered" evidence="1">
    <location>
        <begin position="82"/>
        <end position="185"/>
    </location>
</feature>
<evidence type="ECO:0000313" key="2">
    <source>
        <dbReference type="EMBL" id="WVZ69416.1"/>
    </source>
</evidence>
<accession>A0AAQ3WPX2</accession>
<sequence>MASDDAADRAAALALLSGPEIVALLRTTHRRADYDAAARVLAARDARLAEAHAALLELRSGMPDALAEIKVLREQHLAFKAASRGRVRSASPSGGGAIAGPAPWADRSAAGGGRCKDAAAGGAEEEGDWEDGEFRPGVAGVSSPRRKESAPPEGGEGRGRAGVSSCKRKAPASACSSDSDDEDDGITLSQLMKKLRGAEPPVANGGGPKKGGGGVQGNSAGPLGVDRAAISPVNRGGPEATAANQRLGGSDEDPKAAVSVQGKGNGRSGEDGGLHRAMPCPLLPGSAVGIEMPEAHIASSLDGTISMVPKATTTREQVNTTGGGHKTKVSLGTDDGIGEETSMILRAINEQGKPNGQVLKENVLPGADVIEKQDDKLSPCHSREVGGGGKLKASAKPVSAVLKPKNQLQLHSEQTPVESSLPSVSRHWKSASDLFASCLQNKELCMQATCALHRQGKFGCIGLTKFDAHRASLLADFLLDGNLEGPMKRTVEELSMHDSTGHDLLERVVLLSSEQLYVCLIEF</sequence>
<dbReference type="PANTHER" id="PTHR34380">
    <property type="entry name" value="BNAA03G12380D PROTEIN"/>
    <property type="match status" value="1"/>
</dbReference>
<reference evidence="2 3" key="1">
    <citation type="submission" date="2024-02" db="EMBL/GenBank/DDBJ databases">
        <title>High-quality chromosome-scale genome assembly of Pensacola bahiagrass (Paspalum notatum Flugge var. saurae).</title>
        <authorList>
            <person name="Vega J.M."/>
            <person name="Podio M."/>
            <person name="Orjuela J."/>
            <person name="Siena L.A."/>
            <person name="Pessino S.C."/>
            <person name="Combes M.C."/>
            <person name="Mariac C."/>
            <person name="Albertini E."/>
            <person name="Pupilli F."/>
            <person name="Ortiz J.P.A."/>
            <person name="Leblanc O."/>
        </authorList>
    </citation>
    <scope>NUCLEOTIDE SEQUENCE [LARGE SCALE GENOMIC DNA]</scope>
    <source>
        <strain evidence="2">R1</strain>
        <tissue evidence="2">Leaf</tissue>
    </source>
</reference>
<gene>
    <name evidence="2" type="ORF">U9M48_018204</name>
</gene>
<keyword evidence="3" id="KW-1185">Reference proteome</keyword>
<feature type="compositionally biased region" description="Basic and acidic residues" evidence="1">
    <location>
        <begin position="145"/>
        <end position="159"/>
    </location>
</feature>